<accession>A0A1U7YCM7</accession>
<feature type="domain" description="RecA family profile 1" evidence="3">
    <location>
        <begin position="1"/>
        <end position="87"/>
    </location>
</feature>
<organism evidence="4 5">
    <name type="scientific">Nicotiana sylvestris</name>
    <name type="common">Wood tobacco</name>
    <name type="synonym">South American tobacco</name>
    <dbReference type="NCBI Taxonomy" id="4096"/>
    <lineage>
        <taxon>Eukaryota</taxon>
        <taxon>Viridiplantae</taxon>
        <taxon>Streptophyta</taxon>
        <taxon>Embryophyta</taxon>
        <taxon>Tracheophyta</taxon>
        <taxon>Spermatophyta</taxon>
        <taxon>Magnoliopsida</taxon>
        <taxon>eudicotyledons</taxon>
        <taxon>Gunneridae</taxon>
        <taxon>Pentapetalae</taxon>
        <taxon>asterids</taxon>
        <taxon>lamiids</taxon>
        <taxon>Solanales</taxon>
        <taxon>Solanaceae</taxon>
        <taxon>Nicotianoideae</taxon>
        <taxon>Nicotianeae</taxon>
        <taxon>Nicotiana</taxon>
    </lineage>
</organism>
<dbReference type="PANTHER" id="PTHR46457:SF1">
    <property type="entry name" value="DNA REPAIR PROTEIN RAD51 HOMOLOG 4"/>
    <property type="match status" value="1"/>
</dbReference>
<dbReference type="GO" id="GO:0003697">
    <property type="term" value="F:single-stranded DNA binding"/>
    <property type="evidence" value="ECO:0007669"/>
    <property type="project" value="TreeGrafter"/>
</dbReference>
<dbReference type="RefSeq" id="XP_009800888.1">
    <property type="nucleotide sequence ID" value="XM_009802586.1"/>
</dbReference>
<dbReference type="PANTHER" id="PTHR46457">
    <property type="entry name" value="DNA REPAIR PROTEIN RAD51 HOMOLOG 4"/>
    <property type="match status" value="1"/>
</dbReference>
<reference evidence="4" key="1">
    <citation type="journal article" date="2013" name="Genome Biol.">
        <title>Reference genomes and transcriptomes of Nicotiana sylvestris and Nicotiana tomentosiformis.</title>
        <authorList>
            <person name="Sierro N."/>
            <person name="Battey J.N."/>
            <person name="Ouadi S."/>
            <person name="Bovet L."/>
            <person name="Goepfert S."/>
            <person name="Bakaher N."/>
            <person name="Peitsch M.C."/>
            <person name="Ivanov N.V."/>
        </authorList>
    </citation>
    <scope>NUCLEOTIDE SEQUENCE [LARGE SCALE GENOMIC DNA]</scope>
</reference>
<dbReference type="AlphaFoldDB" id="A0A1U7YCM7"/>
<proteinExistence type="predicted"/>
<comment type="subcellular location">
    <subcellularLocation>
        <location evidence="1">Nucleus</location>
    </subcellularLocation>
</comment>
<sequence length="138" mass="15586">MNNIVCLSVFDIFTLFEVLHQLKNNLISQVDQHIRMIIIDSISTLITPILGGGGAQGHALMVSVGFLLKLLAHEHDICILVLPSQHLERVRGAFRMLDFYYPETELGTSAACQYLDTHTWYVSCKNNSIVQTWFSATY</sequence>
<dbReference type="GO" id="GO:0033063">
    <property type="term" value="C:Rad51B-Rad51C-Rad51D-XRCC2 complex"/>
    <property type="evidence" value="ECO:0007669"/>
    <property type="project" value="TreeGrafter"/>
</dbReference>
<dbReference type="InterPro" id="IPR051988">
    <property type="entry name" value="HRR_RAD51_Paralog"/>
</dbReference>
<dbReference type="GO" id="GO:0005815">
    <property type="term" value="C:microtubule organizing center"/>
    <property type="evidence" value="ECO:0007669"/>
    <property type="project" value="TreeGrafter"/>
</dbReference>
<dbReference type="GO" id="GO:0005657">
    <property type="term" value="C:replication fork"/>
    <property type="evidence" value="ECO:0007669"/>
    <property type="project" value="TreeGrafter"/>
</dbReference>
<dbReference type="PROSITE" id="PS50162">
    <property type="entry name" value="RECA_2"/>
    <property type="match status" value="1"/>
</dbReference>
<evidence type="ECO:0000313" key="5">
    <source>
        <dbReference type="RefSeq" id="XP_009800888.1"/>
    </source>
</evidence>
<dbReference type="GO" id="GO:0000724">
    <property type="term" value="P:double-strand break repair via homologous recombination"/>
    <property type="evidence" value="ECO:0007669"/>
    <property type="project" value="TreeGrafter"/>
</dbReference>
<name>A0A1U7YCM7_NICSY</name>
<reference evidence="5" key="2">
    <citation type="submission" date="2025-08" db="UniProtKB">
        <authorList>
            <consortium name="RefSeq"/>
        </authorList>
    </citation>
    <scope>IDENTIFICATION</scope>
    <source>
        <tissue evidence="5">Leaf</tissue>
    </source>
</reference>
<protein>
    <submittedName>
        <fullName evidence="5">DNA repair protein RAD51 homolog 4-like isoform X1</fullName>
    </submittedName>
</protein>
<dbReference type="eggNOG" id="KOG1433">
    <property type="taxonomic scope" value="Eukaryota"/>
</dbReference>
<evidence type="ECO:0000259" key="3">
    <source>
        <dbReference type="PROSITE" id="PS50162"/>
    </source>
</evidence>
<gene>
    <name evidence="5" type="primary">LOC104246709</name>
</gene>
<dbReference type="GO" id="GO:0042148">
    <property type="term" value="P:DNA strand invasion"/>
    <property type="evidence" value="ECO:0007669"/>
    <property type="project" value="TreeGrafter"/>
</dbReference>
<keyword evidence="2" id="KW-0539">Nucleus</keyword>
<dbReference type="STRING" id="4096.A0A1U7YCM7"/>
<dbReference type="GO" id="GO:0005524">
    <property type="term" value="F:ATP binding"/>
    <property type="evidence" value="ECO:0007669"/>
    <property type="project" value="InterPro"/>
</dbReference>
<dbReference type="Proteomes" id="UP000189701">
    <property type="component" value="Unplaced"/>
</dbReference>
<evidence type="ECO:0000313" key="4">
    <source>
        <dbReference type="Proteomes" id="UP000189701"/>
    </source>
</evidence>
<dbReference type="Gene3D" id="3.40.50.300">
    <property type="entry name" value="P-loop containing nucleotide triphosphate hydrolases"/>
    <property type="match status" value="1"/>
</dbReference>
<dbReference type="GO" id="GO:0140664">
    <property type="term" value="F:ATP-dependent DNA damage sensor activity"/>
    <property type="evidence" value="ECO:0007669"/>
    <property type="project" value="InterPro"/>
</dbReference>
<dbReference type="GO" id="GO:0007131">
    <property type="term" value="P:reciprocal meiotic recombination"/>
    <property type="evidence" value="ECO:0007669"/>
    <property type="project" value="TreeGrafter"/>
</dbReference>
<dbReference type="SUPFAM" id="SSF52540">
    <property type="entry name" value="P-loop containing nucleoside triphosphate hydrolases"/>
    <property type="match status" value="1"/>
</dbReference>
<keyword evidence="4" id="KW-1185">Reference proteome</keyword>
<evidence type="ECO:0000256" key="2">
    <source>
        <dbReference type="ARBA" id="ARBA00023242"/>
    </source>
</evidence>
<dbReference type="GO" id="GO:0000400">
    <property type="term" value="F:four-way junction DNA binding"/>
    <property type="evidence" value="ECO:0007669"/>
    <property type="project" value="TreeGrafter"/>
</dbReference>
<dbReference type="GO" id="GO:0000723">
    <property type="term" value="P:telomere maintenance"/>
    <property type="evidence" value="ECO:0007669"/>
    <property type="project" value="TreeGrafter"/>
</dbReference>
<dbReference type="InterPro" id="IPR027417">
    <property type="entry name" value="P-loop_NTPase"/>
</dbReference>
<dbReference type="InterPro" id="IPR020588">
    <property type="entry name" value="RecA_ATP-bd"/>
</dbReference>
<evidence type="ECO:0000256" key="1">
    <source>
        <dbReference type="ARBA" id="ARBA00004123"/>
    </source>
</evidence>